<feature type="transmembrane region" description="Helical" evidence="1">
    <location>
        <begin position="90"/>
        <end position="116"/>
    </location>
</feature>
<keyword evidence="1" id="KW-1133">Transmembrane helix</keyword>
<gene>
    <name evidence="2" type="ORF">E3T50_04660</name>
</gene>
<keyword evidence="3" id="KW-1185">Reference proteome</keyword>
<dbReference type="Proteomes" id="UP000297983">
    <property type="component" value="Unassembled WGS sequence"/>
</dbReference>
<dbReference type="RefSeq" id="WP_134550806.1">
    <property type="nucleotide sequence ID" value="NZ_SOHL01000008.1"/>
</dbReference>
<organism evidence="2 3">
    <name type="scientific">Cryobacterium gelidum</name>
    <dbReference type="NCBI Taxonomy" id="1259164"/>
    <lineage>
        <taxon>Bacteria</taxon>
        <taxon>Bacillati</taxon>
        <taxon>Actinomycetota</taxon>
        <taxon>Actinomycetes</taxon>
        <taxon>Micrococcales</taxon>
        <taxon>Microbacteriaceae</taxon>
        <taxon>Cryobacterium</taxon>
    </lineage>
</organism>
<feature type="transmembrane region" description="Helical" evidence="1">
    <location>
        <begin position="170"/>
        <end position="189"/>
    </location>
</feature>
<reference evidence="2 3" key="1">
    <citation type="submission" date="2019-03" db="EMBL/GenBank/DDBJ databases">
        <title>Genomics of glacier-inhabiting Cryobacterium strains.</title>
        <authorList>
            <person name="Liu Q."/>
            <person name="Xin Y.-H."/>
        </authorList>
    </citation>
    <scope>NUCLEOTIDE SEQUENCE [LARGE SCALE GENOMIC DNA]</scope>
    <source>
        <strain evidence="2 3">Hz16</strain>
    </source>
</reference>
<dbReference type="AlphaFoldDB" id="A0A4R9AY92"/>
<feature type="transmembrane region" description="Helical" evidence="1">
    <location>
        <begin position="266"/>
        <end position="291"/>
    </location>
</feature>
<evidence type="ECO:0000313" key="2">
    <source>
        <dbReference type="EMBL" id="TFD72625.1"/>
    </source>
</evidence>
<comment type="caution">
    <text evidence="2">The sequence shown here is derived from an EMBL/GenBank/DDBJ whole genome shotgun (WGS) entry which is preliminary data.</text>
</comment>
<keyword evidence="1" id="KW-0812">Transmembrane</keyword>
<accession>A0A4R9AY92</accession>
<dbReference type="EMBL" id="SOHL01000008">
    <property type="protein sequence ID" value="TFD72625.1"/>
    <property type="molecule type" value="Genomic_DNA"/>
</dbReference>
<proteinExistence type="predicted"/>
<evidence type="ECO:0000256" key="1">
    <source>
        <dbReference type="SAM" id="Phobius"/>
    </source>
</evidence>
<name>A0A4R9AY92_9MICO</name>
<feature type="transmembrane region" description="Helical" evidence="1">
    <location>
        <begin position="232"/>
        <end position="254"/>
    </location>
</feature>
<protein>
    <submittedName>
        <fullName evidence="2">Uncharacterized protein</fullName>
    </submittedName>
</protein>
<feature type="transmembrane region" description="Helical" evidence="1">
    <location>
        <begin position="28"/>
        <end position="48"/>
    </location>
</feature>
<feature type="transmembrane region" description="Helical" evidence="1">
    <location>
        <begin position="303"/>
        <end position="323"/>
    </location>
</feature>
<sequence>MFRASTSTAAATSQSGELPARIAWHRPLLAVAAAMTVLAIVSSIGLIVDHREVTGLPLWAKPLKFALSIVIYSVTLAWLIGLLRRGRRFAWWAGTISAVLLLVEMVAIVGAAVGATTSHFNVSTAFHAAIWGIMAVSIVIVWFAAMVVTALLVFGGRRGGAALGDGARTVAIRSGIVIAVIGMGLAFLMTSPTAAQLDNFQGIAGAHTVGLADGGQGIPILGWSTVAGDLRIPHFVGMHALQLIPLAALIVELLMKRMPALRPERFRVAIVVTVTALYSGILLLLTLQALAGESIVRPSTLTTIVAALLYLSAACAITVILVLGARRRAQRGQTALSTRDRWSHGSLG</sequence>
<feature type="transmembrane region" description="Helical" evidence="1">
    <location>
        <begin position="63"/>
        <end position="83"/>
    </location>
</feature>
<keyword evidence="1" id="KW-0472">Membrane</keyword>
<evidence type="ECO:0000313" key="3">
    <source>
        <dbReference type="Proteomes" id="UP000297983"/>
    </source>
</evidence>
<feature type="transmembrane region" description="Helical" evidence="1">
    <location>
        <begin position="128"/>
        <end position="154"/>
    </location>
</feature>